<reference evidence="2 3" key="1">
    <citation type="submission" date="2018-10" db="EMBL/GenBank/DDBJ databases">
        <title>Genomic Encyclopedia of Archaeal and Bacterial Type Strains, Phase II (KMG-II): from individual species to whole genera.</title>
        <authorList>
            <person name="Goeker M."/>
        </authorList>
    </citation>
    <scope>NUCLEOTIDE SEQUENCE [LARGE SCALE GENOMIC DNA]</scope>
    <source>
        <strain evidence="2 3">DSM 18602</strain>
    </source>
</reference>
<proteinExistence type="predicted"/>
<evidence type="ECO:0000313" key="3">
    <source>
        <dbReference type="Proteomes" id="UP000268007"/>
    </source>
</evidence>
<gene>
    <name evidence="2" type="ORF">BDD43_0183</name>
</gene>
<evidence type="ECO:0000313" key="2">
    <source>
        <dbReference type="EMBL" id="RKR80090.1"/>
    </source>
</evidence>
<keyword evidence="1" id="KW-0812">Transmembrane</keyword>
<dbReference type="AlphaFoldDB" id="A0A495ITU5"/>
<accession>A0A495ITU5</accession>
<keyword evidence="1" id="KW-1133">Transmembrane helix</keyword>
<keyword evidence="3" id="KW-1185">Reference proteome</keyword>
<feature type="transmembrane region" description="Helical" evidence="1">
    <location>
        <begin position="6"/>
        <end position="27"/>
    </location>
</feature>
<protein>
    <submittedName>
        <fullName evidence="2">Uncharacterized protein</fullName>
    </submittedName>
</protein>
<evidence type="ECO:0000256" key="1">
    <source>
        <dbReference type="SAM" id="Phobius"/>
    </source>
</evidence>
<comment type="caution">
    <text evidence="2">The sequence shown here is derived from an EMBL/GenBank/DDBJ whole genome shotgun (WGS) entry which is preliminary data.</text>
</comment>
<dbReference type="RefSeq" id="WP_121195748.1">
    <property type="nucleotide sequence ID" value="NZ_RBKU01000001.1"/>
</dbReference>
<organism evidence="2 3">
    <name type="scientific">Mucilaginibacter gracilis</name>
    <dbReference type="NCBI Taxonomy" id="423350"/>
    <lineage>
        <taxon>Bacteria</taxon>
        <taxon>Pseudomonadati</taxon>
        <taxon>Bacteroidota</taxon>
        <taxon>Sphingobacteriia</taxon>
        <taxon>Sphingobacteriales</taxon>
        <taxon>Sphingobacteriaceae</taxon>
        <taxon>Mucilaginibacter</taxon>
    </lineage>
</organism>
<dbReference type="EMBL" id="RBKU01000001">
    <property type="protein sequence ID" value="RKR80090.1"/>
    <property type="molecule type" value="Genomic_DNA"/>
</dbReference>
<keyword evidence="1" id="KW-0472">Membrane</keyword>
<sequence>MAATDIPYYSLVFALISLLFSGTLVWIRIVEYRRDKKGVAVSYAITGDPNGHDSIYLTNLSAVPILVDYWELVWRRKNFLFFNNDQPINLHADEDLHMALQPRTRTSLNFADEYSFNWHPKNKGKVNLFIKLHIAGKSKPKYLFVYRPFA</sequence>
<dbReference type="OrthoDB" id="7064899at2"/>
<name>A0A495ITU5_9SPHI</name>
<dbReference type="Proteomes" id="UP000268007">
    <property type="component" value="Unassembled WGS sequence"/>
</dbReference>